<keyword evidence="3 7" id="KW-0812">Transmembrane</keyword>
<reference evidence="10" key="1">
    <citation type="journal article" date="2019" name="Int. J. Syst. Evol. Microbiol.">
        <title>The Global Catalogue of Microorganisms (GCM) 10K type strain sequencing project: providing services to taxonomists for standard genome sequencing and annotation.</title>
        <authorList>
            <consortium name="The Broad Institute Genomics Platform"/>
            <consortium name="The Broad Institute Genome Sequencing Center for Infectious Disease"/>
            <person name="Wu L."/>
            <person name="Ma J."/>
        </authorList>
    </citation>
    <scope>NUCLEOTIDE SEQUENCE [LARGE SCALE GENOMIC DNA]</scope>
    <source>
        <strain evidence="10">CECT 7649</strain>
    </source>
</reference>
<keyword evidence="10" id="KW-1185">Reference proteome</keyword>
<evidence type="ECO:0000256" key="7">
    <source>
        <dbReference type="SAM" id="Phobius"/>
    </source>
</evidence>
<evidence type="ECO:0000313" key="10">
    <source>
        <dbReference type="Proteomes" id="UP001596496"/>
    </source>
</evidence>
<accession>A0ABW2PH27</accession>
<protein>
    <submittedName>
        <fullName evidence="9">EamA family transporter</fullName>
    </submittedName>
</protein>
<evidence type="ECO:0000313" key="9">
    <source>
        <dbReference type="EMBL" id="MFC7387681.1"/>
    </source>
</evidence>
<evidence type="ECO:0000256" key="6">
    <source>
        <dbReference type="SAM" id="MobiDB-lite"/>
    </source>
</evidence>
<feature type="domain" description="EamA" evidence="8">
    <location>
        <begin position="7"/>
        <end position="131"/>
    </location>
</feature>
<dbReference type="Pfam" id="PF00892">
    <property type="entry name" value="EamA"/>
    <property type="match status" value="2"/>
</dbReference>
<gene>
    <name evidence="9" type="ORF">ACFQSB_36125</name>
</gene>
<dbReference type="Proteomes" id="UP001596496">
    <property type="component" value="Unassembled WGS sequence"/>
</dbReference>
<dbReference type="InterPro" id="IPR050638">
    <property type="entry name" value="AA-Vitamin_Transporters"/>
</dbReference>
<keyword evidence="5 7" id="KW-0472">Membrane</keyword>
<dbReference type="PANTHER" id="PTHR32322">
    <property type="entry name" value="INNER MEMBRANE TRANSPORTER"/>
    <property type="match status" value="1"/>
</dbReference>
<dbReference type="RefSeq" id="WP_380831488.1">
    <property type="nucleotide sequence ID" value="NZ_JBHTCG010000042.1"/>
</dbReference>
<dbReference type="PANTHER" id="PTHR32322:SF9">
    <property type="entry name" value="AMINO-ACID METABOLITE EFFLUX PUMP-RELATED"/>
    <property type="match status" value="1"/>
</dbReference>
<evidence type="ECO:0000256" key="5">
    <source>
        <dbReference type="ARBA" id="ARBA00023136"/>
    </source>
</evidence>
<feature type="transmembrane region" description="Helical" evidence="7">
    <location>
        <begin position="33"/>
        <end position="51"/>
    </location>
</feature>
<evidence type="ECO:0000256" key="1">
    <source>
        <dbReference type="ARBA" id="ARBA00004141"/>
    </source>
</evidence>
<feature type="transmembrane region" description="Helical" evidence="7">
    <location>
        <begin position="263"/>
        <end position="281"/>
    </location>
</feature>
<feature type="transmembrane region" description="Helical" evidence="7">
    <location>
        <begin position="88"/>
        <end position="109"/>
    </location>
</feature>
<feature type="transmembrane region" description="Helical" evidence="7">
    <location>
        <begin position="58"/>
        <end position="82"/>
    </location>
</feature>
<comment type="similarity">
    <text evidence="2">Belongs to the EamA transporter family.</text>
</comment>
<proteinExistence type="inferred from homology"/>
<evidence type="ECO:0000259" key="8">
    <source>
        <dbReference type="Pfam" id="PF00892"/>
    </source>
</evidence>
<evidence type="ECO:0000256" key="3">
    <source>
        <dbReference type="ARBA" id="ARBA00022692"/>
    </source>
</evidence>
<comment type="subcellular location">
    <subcellularLocation>
        <location evidence="1">Membrane</location>
        <topology evidence="1">Multi-pass membrane protein</topology>
    </subcellularLocation>
</comment>
<evidence type="ECO:0000256" key="4">
    <source>
        <dbReference type="ARBA" id="ARBA00022989"/>
    </source>
</evidence>
<name>A0ABW2PH27_9ACTN</name>
<keyword evidence="4 7" id="KW-1133">Transmembrane helix</keyword>
<comment type="caution">
    <text evidence="9">The sequence shown here is derived from an EMBL/GenBank/DDBJ whole genome shotgun (WGS) entry which is preliminary data.</text>
</comment>
<dbReference type="SUPFAM" id="SSF103481">
    <property type="entry name" value="Multidrug resistance efflux transporter EmrE"/>
    <property type="match status" value="2"/>
</dbReference>
<sequence>MRPLHSFLAIAVAVLWGVNFVVIDIGLEHFPPLLFAALRFTLVAVPAVFLIPRPAIPVRWIVVVGLFQWAGQFGLLFTAMYLGLPAGLSSLVLQAQVIFTVAVAAVVLGERPGRRRLAGIVVASAGIAVIAVGRGAQVPLWPLLLALGAAASWGVANVCVRRAGAPGGLGLLVWSSLVPPLPLLGLSALFEGPDRIRGAFSSFAPGSVAALAYVVVLSTFVGFGIWNALLRRYPASAVAPFTLLVPIIGMATAGVWLGERPGAGELLGGAIVLTGLAVLAVRPSARRAAASLGTPEGPPPGGALRGAGAG</sequence>
<feature type="transmembrane region" description="Helical" evidence="7">
    <location>
        <begin position="140"/>
        <end position="159"/>
    </location>
</feature>
<dbReference type="EMBL" id="JBHTCG010000042">
    <property type="protein sequence ID" value="MFC7387681.1"/>
    <property type="molecule type" value="Genomic_DNA"/>
</dbReference>
<feature type="transmembrane region" description="Helical" evidence="7">
    <location>
        <begin position="210"/>
        <end position="230"/>
    </location>
</feature>
<feature type="transmembrane region" description="Helical" evidence="7">
    <location>
        <begin position="116"/>
        <end position="134"/>
    </location>
</feature>
<feature type="transmembrane region" description="Helical" evidence="7">
    <location>
        <begin position="237"/>
        <end position="257"/>
    </location>
</feature>
<organism evidence="9 10">
    <name type="scientific">Sphaerisporangium rhizosphaerae</name>
    <dbReference type="NCBI Taxonomy" id="2269375"/>
    <lineage>
        <taxon>Bacteria</taxon>
        <taxon>Bacillati</taxon>
        <taxon>Actinomycetota</taxon>
        <taxon>Actinomycetes</taxon>
        <taxon>Streptosporangiales</taxon>
        <taxon>Streptosporangiaceae</taxon>
        <taxon>Sphaerisporangium</taxon>
    </lineage>
</organism>
<feature type="transmembrane region" description="Helical" evidence="7">
    <location>
        <begin position="171"/>
        <end position="190"/>
    </location>
</feature>
<feature type="transmembrane region" description="Helical" evidence="7">
    <location>
        <begin position="7"/>
        <end position="27"/>
    </location>
</feature>
<dbReference type="InterPro" id="IPR037185">
    <property type="entry name" value="EmrE-like"/>
</dbReference>
<feature type="region of interest" description="Disordered" evidence="6">
    <location>
        <begin position="290"/>
        <end position="310"/>
    </location>
</feature>
<dbReference type="InterPro" id="IPR000620">
    <property type="entry name" value="EamA_dom"/>
</dbReference>
<feature type="domain" description="EamA" evidence="8">
    <location>
        <begin position="141"/>
        <end position="279"/>
    </location>
</feature>
<evidence type="ECO:0000256" key="2">
    <source>
        <dbReference type="ARBA" id="ARBA00007362"/>
    </source>
</evidence>